<dbReference type="RefSeq" id="WP_068884701.1">
    <property type="nucleotide sequence ID" value="NZ_LNTU01000038.1"/>
</dbReference>
<dbReference type="PANTHER" id="PTHR30146:SF109">
    <property type="entry name" value="HTH-TYPE TRANSCRIPTIONAL REGULATOR GALS"/>
    <property type="match status" value="1"/>
</dbReference>
<dbReference type="InterPro" id="IPR000843">
    <property type="entry name" value="HTH_LacI"/>
</dbReference>
<comment type="caution">
    <text evidence="5">The sequence shown here is derived from an EMBL/GenBank/DDBJ whole genome shotgun (WGS) entry which is preliminary data.</text>
</comment>
<dbReference type="InterPro" id="IPR010982">
    <property type="entry name" value="Lambda_DNA-bd_dom_sf"/>
</dbReference>
<dbReference type="SUPFAM" id="SSF47413">
    <property type="entry name" value="lambda repressor-like DNA-binding domains"/>
    <property type="match status" value="1"/>
</dbReference>
<keyword evidence="3" id="KW-0804">Transcription</keyword>
<evidence type="ECO:0000256" key="3">
    <source>
        <dbReference type="ARBA" id="ARBA00023163"/>
    </source>
</evidence>
<dbReference type="PROSITE" id="PS50932">
    <property type="entry name" value="HTH_LACI_2"/>
    <property type="match status" value="1"/>
</dbReference>
<dbReference type="PANTHER" id="PTHR30146">
    <property type="entry name" value="LACI-RELATED TRANSCRIPTIONAL REPRESSOR"/>
    <property type="match status" value="1"/>
</dbReference>
<name>A0A135HQM1_9HYPH</name>
<dbReference type="EMBL" id="LNTU01000038">
    <property type="protein sequence ID" value="KXF75498.1"/>
    <property type="molecule type" value="Genomic_DNA"/>
</dbReference>
<dbReference type="CDD" id="cd01392">
    <property type="entry name" value="HTH_LacI"/>
    <property type="match status" value="1"/>
</dbReference>
<dbReference type="Gene3D" id="3.40.50.2300">
    <property type="match status" value="2"/>
</dbReference>
<dbReference type="STRING" id="1494590.ATN84_19795"/>
<dbReference type="GO" id="GO:0003700">
    <property type="term" value="F:DNA-binding transcription factor activity"/>
    <property type="evidence" value="ECO:0007669"/>
    <property type="project" value="TreeGrafter"/>
</dbReference>
<sequence length="354" mass="38565">MNLKELARLLDLSQTTVSRALNGYPEVNEATRQRVLAAVKTTGYRPNRAAQRLATGKAGSIGLVMPTGTGDGTDLHFAEFLSGLGESAEIRDVQLVIDPSRVGNEVAAFQRLAASGTVDALSLSYVRSSDPRIEVLKSLKLPFLVHGRHVGSEPDYPFMDIDNKGAFRDAARLLMQLGHRYIALLNGPAELSFAVCRREGAFEALADHGVALEERLCQHSAMTEENGYRGMMRFLDMQEPPTAVLCSSIVLALGATRAIHQSGLQIGRDISIIAHDDVFPYLKPENFSTPLTTTTSSIRAAGARIAERLIDEVAGRKGMPQQEIWKADLIVRASTGPVPARRRRGTKRHIEAAE</sequence>
<dbReference type="AlphaFoldDB" id="A0A135HQM1"/>
<evidence type="ECO:0000256" key="1">
    <source>
        <dbReference type="ARBA" id="ARBA00023015"/>
    </source>
</evidence>
<dbReference type="OrthoDB" id="234496at2"/>
<keyword evidence="1" id="KW-0805">Transcription regulation</keyword>
<evidence type="ECO:0000259" key="4">
    <source>
        <dbReference type="PROSITE" id="PS50932"/>
    </source>
</evidence>
<feature type="domain" description="HTH lacI-type" evidence="4">
    <location>
        <begin position="1"/>
        <end position="55"/>
    </location>
</feature>
<dbReference type="GO" id="GO:0000976">
    <property type="term" value="F:transcription cis-regulatory region binding"/>
    <property type="evidence" value="ECO:0007669"/>
    <property type="project" value="TreeGrafter"/>
</dbReference>
<keyword evidence="2" id="KW-0238">DNA-binding</keyword>
<evidence type="ECO:0000313" key="6">
    <source>
        <dbReference type="Proteomes" id="UP000070107"/>
    </source>
</evidence>
<protein>
    <submittedName>
        <fullName evidence="5">Transcriptional regulator</fullName>
    </submittedName>
</protein>
<proteinExistence type="predicted"/>
<organism evidence="5 6">
    <name type="scientific">Paramesorhizobium deserti</name>
    <dbReference type="NCBI Taxonomy" id="1494590"/>
    <lineage>
        <taxon>Bacteria</taxon>
        <taxon>Pseudomonadati</taxon>
        <taxon>Pseudomonadota</taxon>
        <taxon>Alphaproteobacteria</taxon>
        <taxon>Hyphomicrobiales</taxon>
        <taxon>Phyllobacteriaceae</taxon>
        <taxon>Paramesorhizobium</taxon>
    </lineage>
</organism>
<evidence type="ECO:0000313" key="5">
    <source>
        <dbReference type="EMBL" id="KXF75498.1"/>
    </source>
</evidence>
<dbReference type="CDD" id="cd20010">
    <property type="entry name" value="PBP1_AglR-like"/>
    <property type="match status" value="1"/>
</dbReference>
<dbReference type="Pfam" id="PF00356">
    <property type="entry name" value="LacI"/>
    <property type="match status" value="1"/>
</dbReference>
<gene>
    <name evidence="5" type="ORF">ATN84_19795</name>
</gene>
<dbReference type="Gene3D" id="1.10.260.40">
    <property type="entry name" value="lambda repressor-like DNA-binding domains"/>
    <property type="match status" value="1"/>
</dbReference>
<dbReference type="Pfam" id="PF13377">
    <property type="entry name" value="Peripla_BP_3"/>
    <property type="match status" value="1"/>
</dbReference>
<keyword evidence="6" id="KW-1185">Reference proteome</keyword>
<dbReference type="SUPFAM" id="SSF53822">
    <property type="entry name" value="Periplasmic binding protein-like I"/>
    <property type="match status" value="1"/>
</dbReference>
<dbReference type="Proteomes" id="UP000070107">
    <property type="component" value="Unassembled WGS sequence"/>
</dbReference>
<reference evidence="5 6" key="1">
    <citation type="submission" date="2015-11" db="EMBL/GenBank/DDBJ databases">
        <title>Draft genome sequence of Paramesorhizobium deserti A-3-E, a strain highly resistant to diverse beta-lactam antibiotics.</title>
        <authorList>
            <person name="Lv R."/>
            <person name="Yang X."/>
            <person name="Fang N."/>
            <person name="Guo J."/>
            <person name="Luo X."/>
            <person name="Peng F."/>
            <person name="Yang R."/>
            <person name="Cui Y."/>
            <person name="Fang C."/>
            <person name="Song Y."/>
        </authorList>
    </citation>
    <scope>NUCLEOTIDE SEQUENCE [LARGE SCALE GENOMIC DNA]</scope>
    <source>
        <strain evidence="5 6">A-3-E</strain>
    </source>
</reference>
<dbReference type="InterPro" id="IPR028082">
    <property type="entry name" value="Peripla_BP_I"/>
</dbReference>
<accession>A0A135HQM1</accession>
<evidence type="ECO:0000256" key="2">
    <source>
        <dbReference type="ARBA" id="ARBA00023125"/>
    </source>
</evidence>
<dbReference type="SMART" id="SM00354">
    <property type="entry name" value="HTH_LACI"/>
    <property type="match status" value="1"/>
</dbReference>
<dbReference type="InterPro" id="IPR046335">
    <property type="entry name" value="LacI/GalR-like_sensor"/>
</dbReference>